<gene>
    <name evidence="2" type="ORF">OsJ_33968</name>
</gene>
<feature type="region of interest" description="Disordered" evidence="1">
    <location>
        <begin position="1"/>
        <end position="22"/>
    </location>
</feature>
<dbReference type="EMBL" id="CM000148">
    <property type="protein sequence ID" value="EEE52140.1"/>
    <property type="molecule type" value="Genomic_DNA"/>
</dbReference>
<dbReference type="Proteomes" id="UP000007752">
    <property type="component" value="Chromosome 11"/>
</dbReference>
<dbReference type="AlphaFoldDB" id="B9GAT4"/>
<organism evidence="2">
    <name type="scientific">Oryza sativa subsp. japonica</name>
    <name type="common">Rice</name>
    <dbReference type="NCBI Taxonomy" id="39947"/>
    <lineage>
        <taxon>Eukaryota</taxon>
        <taxon>Viridiplantae</taxon>
        <taxon>Streptophyta</taxon>
        <taxon>Embryophyta</taxon>
        <taxon>Tracheophyta</taxon>
        <taxon>Spermatophyta</taxon>
        <taxon>Magnoliopsida</taxon>
        <taxon>Liliopsida</taxon>
        <taxon>Poales</taxon>
        <taxon>Poaceae</taxon>
        <taxon>BOP clade</taxon>
        <taxon>Oryzoideae</taxon>
        <taxon>Oryzeae</taxon>
        <taxon>Oryzinae</taxon>
        <taxon>Oryza</taxon>
        <taxon>Oryza sativa</taxon>
    </lineage>
</organism>
<protein>
    <submittedName>
        <fullName evidence="2">Uncharacterized protein</fullName>
    </submittedName>
</protein>
<feature type="region of interest" description="Disordered" evidence="1">
    <location>
        <begin position="62"/>
        <end position="86"/>
    </location>
</feature>
<evidence type="ECO:0000313" key="2">
    <source>
        <dbReference type="EMBL" id="EEE52140.1"/>
    </source>
</evidence>
<reference evidence="2" key="2">
    <citation type="submission" date="2008-12" db="EMBL/GenBank/DDBJ databases">
        <title>Improved gene annotation of the rice (Oryza sativa) genomes.</title>
        <authorList>
            <person name="Wang J."/>
            <person name="Li R."/>
            <person name="Fan W."/>
            <person name="Huang Q."/>
            <person name="Zhang J."/>
            <person name="Zhou Y."/>
            <person name="Hu Y."/>
            <person name="Zi S."/>
            <person name="Li J."/>
            <person name="Ni P."/>
            <person name="Zheng H."/>
            <person name="Zhang Y."/>
            <person name="Zhao M."/>
            <person name="Hao Q."/>
            <person name="McDermott J."/>
            <person name="Samudrala R."/>
            <person name="Kristiansen K."/>
            <person name="Wong G.K.-S."/>
        </authorList>
    </citation>
    <scope>NUCLEOTIDE SEQUENCE</scope>
</reference>
<evidence type="ECO:0000256" key="1">
    <source>
        <dbReference type="SAM" id="MobiDB-lite"/>
    </source>
</evidence>
<reference evidence="2" key="1">
    <citation type="journal article" date="2005" name="PLoS Biol.">
        <title>The genomes of Oryza sativa: a history of duplications.</title>
        <authorList>
            <person name="Yu J."/>
            <person name="Wang J."/>
            <person name="Lin W."/>
            <person name="Li S."/>
            <person name="Li H."/>
            <person name="Zhou J."/>
            <person name="Ni P."/>
            <person name="Dong W."/>
            <person name="Hu S."/>
            <person name="Zeng C."/>
            <person name="Zhang J."/>
            <person name="Zhang Y."/>
            <person name="Li R."/>
            <person name="Xu Z."/>
            <person name="Li S."/>
            <person name="Li X."/>
            <person name="Zheng H."/>
            <person name="Cong L."/>
            <person name="Lin L."/>
            <person name="Yin J."/>
            <person name="Geng J."/>
            <person name="Li G."/>
            <person name="Shi J."/>
            <person name="Liu J."/>
            <person name="Lv H."/>
            <person name="Li J."/>
            <person name="Wang J."/>
            <person name="Deng Y."/>
            <person name="Ran L."/>
            <person name="Shi X."/>
            <person name="Wang X."/>
            <person name="Wu Q."/>
            <person name="Li C."/>
            <person name="Ren X."/>
            <person name="Wang J."/>
            <person name="Wang X."/>
            <person name="Li D."/>
            <person name="Liu D."/>
            <person name="Zhang X."/>
            <person name="Ji Z."/>
            <person name="Zhao W."/>
            <person name="Sun Y."/>
            <person name="Zhang Z."/>
            <person name="Bao J."/>
            <person name="Han Y."/>
            <person name="Dong L."/>
            <person name="Ji J."/>
            <person name="Chen P."/>
            <person name="Wu S."/>
            <person name="Liu J."/>
            <person name="Xiao Y."/>
            <person name="Bu D."/>
            <person name="Tan J."/>
            <person name="Yang L."/>
            <person name="Ye C."/>
            <person name="Zhang J."/>
            <person name="Xu J."/>
            <person name="Zhou Y."/>
            <person name="Yu Y."/>
            <person name="Zhang B."/>
            <person name="Zhuang S."/>
            <person name="Wei H."/>
            <person name="Liu B."/>
            <person name="Lei M."/>
            <person name="Yu H."/>
            <person name="Li Y."/>
            <person name="Xu H."/>
            <person name="Wei S."/>
            <person name="He X."/>
            <person name="Fang L."/>
            <person name="Zhang Z."/>
            <person name="Zhang Y."/>
            <person name="Huang X."/>
            <person name="Su Z."/>
            <person name="Tong W."/>
            <person name="Li J."/>
            <person name="Tong Z."/>
            <person name="Li S."/>
            <person name="Ye J."/>
            <person name="Wang L."/>
            <person name="Fang L."/>
            <person name="Lei T."/>
            <person name="Chen C."/>
            <person name="Chen H."/>
            <person name="Xu Z."/>
            <person name="Li H."/>
            <person name="Huang H."/>
            <person name="Zhang F."/>
            <person name="Xu H."/>
            <person name="Li N."/>
            <person name="Zhao C."/>
            <person name="Li S."/>
            <person name="Dong L."/>
            <person name="Huang Y."/>
            <person name="Li L."/>
            <person name="Xi Y."/>
            <person name="Qi Q."/>
            <person name="Li W."/>
            <person name="Zhang B."/>
            <person name="Hu W."/>
            <person name="Zhang Y."/>
            <person name="Tian X."/>
            <person name="Jiao Y."/>
            <person name="Liang X."/>
            <person name="Jin J."/>
            <person name="Gao L."/>
            <person name="Zheng W."/>
            <person name="Hao B."/>
            <person name="Liu S."/>
            <person name="Wang W."/>
            <person name="Yuan L."/>
            <person name="Cao M."/>
            <person name="McDermott J."/>
            <person name="Samudrala R."/>
            <person name="Wang J."/>
            <person name="Wong G.K."/>
            <person name="Yang H."/>
        </authorList>
    </citation>
    <scope>NUCLEOTIDE SEQUENCE [LARGE SCALE GENOMIC DNA]</scope>
</reference>
<name>B9GAT4_ORYSJ</name>
<accession>B9GAT4</accession>
<sequence length="86" mass="9373">MQQKPAAEAMEEELKGEAVGPRRPGLGLWLAARRRLAPDDPFFAAGDMERELLAKQAAFKPEEEENVAPMDVSPGDQLPGGLGRCR</sequence>
<proteinExistence type="predicted"/>